<dbReference type="Pfam" id="PF24695">
    <property type="entry name" value="PITM1-3"/>
    <property type="match status" value="1"/>
</dbReference>
<evidence type="ECO:0000313" key="8">
    <source>
        <dbReference type="Proteomes" id="UP000597762"/>
    </source>
</evidence>
<feature type="compositionally biased region" description="Polar residues" evidence="4">
    <location>
        <begin position="681"/>
        <end position="697"/>
    </location>
</feature>
<feature type="region of interest" description="Disordered" evidence="4">
    <location>
        <begin position="1582"/>
        <end position="1639"/>
    </location>
</feature>
<keyword evidence="5" id="KW-0812">Transmembrane</keyword>
<evidence type="ECO:0000256" key="5">
    <source>
        <dbReference type="SAM" id="Phobius"/>
    </source>
</evidence>
<dbReference type="InterPro" id="IPR004177">
    <property type="entry name" value="DDHD_dom"/>
</dbReference>
<dbReference type="Gene3D" id="3.30.530.20">
    <property type="match status" value="2"/>
</dbReference>
<feature type="transmembrane region" description="Helical" evidence="5">
    <location>
        <begin position="399"/>
        <end position="417"/>
    </location>
</feature>
<reference evidence="7" key="1">
    <citation type="submission" date="2021-01" db="EMBL/GenBank/DDBJ databases">
        <authorList>
            <person name="Li R."/>
            <person name="Bekaert M."/>
        </authorList>
    </citation>
    <scope>NUCLEOTIDE SEQUENCE</scope>
    <source>
        <strain evidence="7">Farmed</strain>
    </source>
</reference>
<feature type="compositionally biased region" description="Low complexity" evidence="4">
    <location>
        <begin position="653"/>
        <end position="664"/>
    </location>
</feature>
<name>A0A812BHG7_ACAPH</name>
<feature type="transmembrane region" description="Helical" evidence="5">
    <location>
        <begin position="164"/>
        <end position="188"/>
    </location>
</feature>
<keyword evidence="2" id="KW-0597">Phosphoprotein</keyword>
<dbReference type="GO" id="GO:0005737">
    <property type="term" value="C:cytoplasm"/>
    <property type="evidence" value="ECO:0007669"/>
    <property type="project" value="TreeGrafter"/>
</dbReference>
<gene>
    <name evidence="7" type="ORF">SPHA_18727</name>
</gene>
<dbReference type="PANTHER" id="PTHR10658">
    <property type="entry name" value="PHOSPHATIDYLINOSITOL TRANSFER PROTEIN"/>
    <property type="match status" value="1"/>
</dbReference>
<feature type="transmembrane region" description="Helical" evidence="5">
    <location>
        <begin position="34"/>
        <end position="53"/>
    </location>
</feature>
<dbReference type="Pfam" id="PF02862">
    <property type="entry name" value="DDHD"/>
    <property type="match status" value="2"/>
</dbReference>
<dbReference type="InterPro" id="IPR031315">
    <property type="entry name" value="LNS2/PITP"/>
</dbReference>
<evidence type="ECO:0000256" key="2">
    <source>
        <dbReference type="ARBA" id="ARBA00022553"/>
    </source>
</evidence>
<dbReference type="GO" id="GO:0008525">
    <property type="term" value="F:phosphatidylcholine transporter activity"/>
    <property type="evidence" value="ECO:0007669"/>
    <property type="project" value="TreeGrafter"/>
</dbReference>
<proteinExistence type="inferred from homology"/>
<dbReference type="GO" id="GO:0046872">
    <property type="term" value="F:metal ion binding"/>
    <property type="evidence" value="ECO:0007669"/>
    <property type="project" value="InterPro"/>
</dbReference>
<feature type="transmembrane region" description="Helical" evidence="5">
    <location>
        <begin position="273"/>
        <end position="306"/>
    </location>
</feature>
<organism evidence="7 8">
    <name type="scientific">Acanthosepion pharaonis</name>
    <name type="common">Pharaoh cuttlefish</name>
    <name type="synonym">Sepia pharaonis</name>
    <dbReference type="NCBI Taxonomy" id="158019"/>
    <lineage>
        <taxon>Eukaryota</taxon>
        <taxon>Metazoa</taxon>
        <taxon>Spiralia</taxon>
        <taxon>Lophotrochozoa</taxon>
        <taxon>Mollusca</taxon>
        <taxon>Cephalopoda</taxon>
        <taxon>Coleoidea</taxon>
        <taxon>Decapodiformes</taxon>
        <taxon>Sepiida</taxon>
        <taxon>Sepiina</taxon>
        <taxon>Sepiidae</taxon>
        <taxon>Acanthosepion</taxon>
    </lineage>
</organism>
<feature type="region of interest" description="Disordered" evidence="4">
    <location>
        <begin position="960"/>
        <end position="1006"/>
    </location>
</feature>
<protein>
    <submittedName>
        <fullName evidence="7">PITPNM</fullName>
    </submittedName>
</protein>
<dbReference type="Proteomes" id="UP000597762">
    <property type="component" value="Unassembled WGS sequence"/>
</dbReference>
<comment type="similarity">
    <text evidence="1">Belongs to the PtdIns transfer protein family. PI transfer class IIA subfamily.</text>
</comment>
<dbReference type="GO" id="GO:0008526">
    <property type="term" value="F:phosphatidylinositol transfer activity"/>
    <property type="evidence" value="ECO:0007669"/>
    <property type="project" value="TreeGrafter"/>
</dbReference>
<feature type="transmembrane region" description="Helical" evidence="5">
    <location>
        <begin position="480"/>
        <end position="504"/>
    </location>
</feature>
<dbReference type="SUPFAM" id="SSF56784">
    <property type="entry name" value="HAD-like"/>
    <property type="match status" value="1"/>
</dbReference>
<dbReference type="SMART" id="SM00775">
    <property type="entry name" value="LNS2"/>
    <property type="match status" value="1"/>
</dbReference>
<evidence type="ECO:0000256" key="4">
    <source>
        <dbReference type="SAM" id="MobiDB-lite"/>
    </source>
</evidence>
<dbReference type="PROSITE" id="PS51043">
    <property type="entry name" value="DDHD"/>
    <property type="match status" value="1"/>
</dbReference>
<accession>A0A812BHG7</accession>
<dbReference type="FunFam" id="3.40.50.1000:FF:000173">
    <property type="entry name" value="Membrane-associated phosphatidylinositol transfer protein 2"/>
    <property type="match status" value="1"/>
</dbReference>
<dbReference type="EMBL" id="CAHIKZ030000676">
    <property type="protein sequence ID" value="CAE1232825.1"/>
    <property type="molecule type" value="Genomic_DNA"/>
</dbReference>
<feature type="transmembrane region" description="Helical" evidence="5">
    <location>
        <begin position="429"/>
        <end position="460"/>
    </location>
</feature>
<dbReference type="InterPro" id="IPR001666">
    <property type="entry name" value="PI_transfer"/>
</dbReference>
<evidence type="ECO:0000313" key="7">
    <source>
        <dbReference type="EMBL" id="CAE1232825.1"/>
    </source>
</evidence>
<dbReference type="InterPro" id="IPR036412">
    <property type="entry name" value="HAD-like_sf"/>
</dbReference>
<keyword evidence="3" id="KW-0106">Calcium</keyword>
<feature type="transmembrane region" description="Helical" evidence="5">
    <location>
        <begin position="551"/>
        <end position="578"/>
    </location>
</feature>
<feature type="transmembrane region" description="Helical" evidence="5">
    <location>
        <begin position="313"/>
        <end position="337"/>
    </location>
</feature>
<dbReference type="OrthoDB" id="10053061at2759"/>
<sequence>MLSLGSFLLLLFAISPSLYFLSFVSLLFFFSPNFLFFVCSLFFLSLLLLLYFIDIVKDSVPSSEYKKEEDPKLYCSLKTERGPLSENWREEYAKACKNGPCNGRAIMTAYKLCKVEFRYWGMQTKIEKFIHDIVPSNLFFSSVQISSLSVHLCQIVFVTAAHSYLSLFLSLLCPLSLSLSACSFILSLSISPSAYLSFFLFVCMLFFSFLMYVFFYVSVSLSFPISSLSLSPFVRACITLFPILCVCTCTSLSVSLFLLSLPPCFLIMFPSFLSYLCVCLSLFLLLCLCVSLSFFSYVCVCLSLSFLRVCVSLLSYVCVCLSLSFPTCVCVSLFPFLRVCVSLSSHVCVCVCVSLFPFPTCVCVLSPRVCVSLSFLSYMCVCLSFPFPRVCVCVSLSFPFPRVCVSLFLSTCVFLSFPRVCVSLSFLSYVCVCLSLSFPTCVCVSSPFVCVPTCVCVSLFPFPRVCVSFLSLHVSLSLSFLSYVCVSLSLSFPTCVSLSLFPFLRVCLSLSLSFPTCVCVSFSFLSYVCVSFSFLSYVCVSFLSFPMCVSLSLSFLMCVSLSLSFLMCVSLSSFPLCLRKTMLRAHRQAWCWQDEYYGLTLEDIRHLERETQAALAEKMASANEDVEPIENKKLIIPPSSSVIAGEDKTSPISSSHSGDPLHSSVISRTSPCPSVPDHLSNLENLTSSRSFGSKKSVTESSRNLSDWRLESLEQLQESSSEDEQFYDALEHWDSLSLNGERPRLMHSTSVELISSTDEFKEDSRDKGTSFERKLEKYTAKSVDAAAYSSLNISSNNRSDVLFMVLYGGCLLETGQEFPSIRGDYATFKNTFDTVINAHYPSALNRVFFRLIHCPSSCAESLNILSGLSPYSSDSLGVKDGNPNLTLTQEFIPLGAIALFASSSSDFDEHVSVVISKANHVYQEFLRSDEGQGFTGQVCFIADSAGSLLAYEALCLSNTKDQRNSSRYGSHGSVYDAEGVENNTGGAGSHHQQQSNPDLTSILQDNGMPSPVSNDVFTHEIEGHKTPEITRKASTNQHLSVHGISGNCGGSHVSQRNSSGSHYDSSHAARLSFEVSDFFMFGAPLGLILAYKRSFPPVRPACHQLYNLFHSHDPSAVRLEPLIHDGFKHISPIKVPRYSKFPLGYGETVHVVETIHCNLRLFTNSRRRSASPCQPSLQRQSSCTSLCSQASCLDELTVSSITNVTNRWWGNKRLDYVLYCPEVLHSFPTNALPQLFHSSFWESSDVVSFILRQVFRQESFSSNTEAEINRGTSRKFSPSKPCEKWLKRRTTIKVRNLQPNHRANDVIVIEDSQQILTGKFTYGPFDMTYLSGEKVDIYIMKSPPSGEWDYLGNEMTDNHGKVSFTIPEEKRVTQGIYPIKMVVRGDHTSTDFFLSVLPPKTETVVFSIDGSFTASMSIMGKDPKVRAGAVDVVRYWQNLGYFILYVTARPDMQHKKVISWLAQHNFPHGMVGFMDGISKDPLRQKLNFLKNYQTEAQLVYKAVYGSAKDISIYRELDIPKQQIYIVGKVSKRQHGLAQILSEGYASHLTDLMKPGTSRSAVGNARLFIRKSCFSLPEQPVRKKSAKRSASCPHRSSSTFEASADRSSMDLSGQAAFGSQPRLRGSSPRTKMPMCLYQDEI</sequence>
<dbReference type="Pfam" id="PF24694">
    <property type="entry name" value="LNS2_PITM1-3"/>
    <property type="match status" value="1"/>
</dbReference>
<keyword evidence="8" id="KW-1185">Reference proteome</keyword>
<feature type="transmembrane region" description="Helical" evidence="5">
    <location>
        <begin position="238"/>
        <end position="261"/>
    </location>
</feature>
<evidence type="ECO:0000259" key="6">
    <source>
        <dbReference type="PROSITE" id="PS51043"/>
    </source>
</evidence>
<feature type="transmembrane region" description="Helical" evidence="5">
    <location>
        <begin position="194"/>
        <end position="217"/>
    </location>
</feature>
<dbReference type="SUPFAM" id="SSF55961">
    <property type="entry name" value="Bet v1-like"/>
    <property type="match status" value="2"/>
</dbReference>
<feature type="transmembrane region" description="Helical" evidence="5">
    <location>
        <begin position="369"/>
        <end position="387"/>
    </location>
</feature>
<feature type="transmembrane region" description="Helical" evidence="5">
    <location>
        <begin position="343"/>
        <end position="362"/>
    </location>
</feature>
<keyword evidence="5" id="KW-1133">Transmembrane helix</keyword>
<comment type="caution">
    <text evidence="7">The sequence shown here is derived from an EMBL/GenBank/DDBJ whole genome shotgun (WGS) entry which is preliminary data.</text>
</comment>
<evidence type="ECO:0000256" key="1">
    <source>
        <dbReference type="ARBA" id="ARBA00010316"/>
    </source>
</evidence>
<dbReference type="GO" id="GO:0035091">
    <property type="term" value="F:phosphatidylinositol binding"/>
    <property type="evidence" value="ECO:0007669"/>
    <property type="project" value="TreeGrafter"/>
</dbReference>
<feature type="transmembrane region" description="Helical" evidence="5">
    <location>
        <begin position="7"/>
        <end position="28"/>
    </location>
</feature>
<feature type="region of interest" description="Disordered" evidence="4">
    <location>
        <begin position="640"/>
        <end position="697"/>
    </location>
</feature>
<dbReference type="PANTHER" id="PTHR10658:SF81">
    <property type="entry name" value="PROTEIN RETINAL DEGENERATION B"/>
    <property type="match status" value="1"/>
</dbReference>
<keyword evidence="5" id="KW-0472">Membrane</keyword>
<evidence type="ECO:0000256" key="3">
    <source>
        <dbReference type="ARBA" id="ARBA00022837"/>
    </source>
</evidence>
<dbReference type="InterPro" id="IPR055261">
    <property type="entry name" value="PI_transfer_N"/>
</dbReference>
<feature type="transmembrane region" description="Helical" evidence="5">
    <location>
        <begin position="516"/>
        <end position="545"/>
    </location>
</feature>
<dbReference type="Pfam" id="PF02121">
    <property type="entry name" value="IP_trans"/>
    <property type="match status" value="2"/>
</dbReference>
<dbReference type="GO" id="GO:0031210">
    <property type="term" value="F:phosphatidylcholine binding"/>
    <property type="evidence" value="ECO:0007669"/>
    <property type="project" value="TreeGrafter"/>
</dbReference>
<feature type="domain" description="DDHD" evidence="6">
    <location>
        <begin position="1070"/>
        <end position="1255"/>
    </location>
</feature>
<dbReference type="SMART" id="SM01127">
    <property type="entry name" value="DDHD"/>
    <property type="match status" value="1"/>
</dbReference>
<feature type="compositionally biased region" description="Polar residues" evidence="4">
    <location>
        <begin position="989"/>
        <end position="1003"/>
    </location>
</feature>
<dbReference type="InterPro" id="IPR023393">
    <property type="entry name" value="START-like_dom_sf"/>
</dbReference>